<gene>
    <name evidence="1" type="ORF">BS101_00765</name>
</gene>
<evidence type="ECO:0000313" key="2">
    <source>
        <dbReference type="Proteomes" id="UP000184604"/>
    </source>
</evidence>
<accession>A0A1L5F335</accession>
<dbReference type="EMBL" id="CP018335">
    <property type="protein sequence ID" value="APM37397.1"/>
    <property type="molecule type" value="Genomic_DNA"/>
</dbReference>
<name>A0A1L5F335_CLOKL</name>
<sequence>MDHKKVKDQINELIKTGKIKSEKDFDHIPIDEIKPKYGICVKDLICYRCYKDNDNTCRYCGRENNELPPEAAKEIEEHIKNIREKYKC</sequence>
<dbReference type="Proteomes" id="UP000184604">
    <property type="component" value="Chromosome"/>
</dbReference>
<proteinExistence type="predicted"/>
<dbReference type="RefSeq" id="WP_073537115.1">
    <property type="nucleotide sequence ID" value="NZ_CP018335.1"/>
</dbReference>
<reference evidence="1 2" key="1">
    <citation type="submission" date="2016-12" db="EMBL/GenBank/DDBJ databases">
        <title>Complete genome sequence of Clostridium kluyveri JZZ isolated from the pit mud of a Chinese flavor liquor-making factory.</title>
        <authorList>
            <person name="Wang Y."/>
        </authorList>
    </citation>
    <scope>NUCLEOTIDE SEQUENCE [LARGE SCALE GENOMIC DNA]</scope>
    <source>
        <strain evidence="1 2">JZZ</strain>
    </source>
</reference>
<evidence type="ECO:0000313" key="1">
    <source>
        <dbReference type="EMBL" id="APM37397.1"/>
    </source>
</evidence>
<organism evidence="1 2">
    <name type="scientific">Clostridium kluyveri</name>
    <dbReference type="NCBI Taxonomy" id="1534"/>
    <lineage>
        <taxon>Bacteria</taxon>
        <taxon>Bacillati</taxon>
        <taxon>Bacillota</taxon>
        <taxon>Clostridia</taxon>
        <taxon>Eubacteriales</taxon>
        <taxon>Clostridiaceae</taxon>
        <taxon>Clostridium</taxon>
    </lineage>
</organism>
<protein>
    <submittedName>
        <fullName evidence="1">Uncharacterized protein</fullName>
    </submittedName>
</protein>
<dbReference type="AlphaFoldDB" id="A0A1L5F335"/>